<feature type="transmembrane region" description="Helical" evidence="8">
    <location>
        <begin position="134"/>
        <end position="152"/>
    </location>
</feature>
<keyword evidence="6 8" id="KW-0472">Membrane</keyword>
<dbReference type="RefSeq" id="WP_189572111.1">
    <property type="nucleotide sequence ID" value="NZ_BMXI01000015.1"/>
</dbReference>
<evidence type="ECO:0000256" key="4">
    <source>
        <dbReference type="ARBA" id="ARBA00022692"/>
    </source>
</evidence>
<feature type="transmembrane region" description="Helical" evidence="8">
    <location>
        <begin position="31"/>
        <end position="54"/>
    </location>
</feature>
<evidence type="ECO:0000256" key="3">
    <source>
        <dbReference type="ARBA" id="ARBA00022475"/>
    </source>
</evidence>
<feature type="transmembrane region" description="Helical" evidence="8">
    <location>
        <begin position="238"/>
        <end position="257"/>
    </location>
</feature>
<evidence type="ECO:0000256" key="7">
    <source>
        <dbReference type="RuleBase" id="RU000320"/>
    </source>
</evidence>
<organism evidence="10 11">
    <name type="scientific">Roseibacillus persicicus</name>
    <dbReference type="NCBI Taxonomy" id="454148"/>
    <lineage>
        <taxon>Bacteria</taxon>
        <taxon>Pseudomonadati</taxon>
        <taxon>Verrucomicrobiota</taxon>
        <taxon>Verrucomicrobiia</taxon>
        <taxon>Verrucomicrobiales</taxon>
        <taxon>Verrucomicrobiaceae</taxon>
        <taxon>Roseibacillus</taxon>
    </lineage>
</organism>
<feature type="transmembrane region" description="Helical" evidence="8">
    <location>
        <begin position="6"/>
        <end position="24"/>
    </location>
</feature>
<feature type="transmembrane region" description="Helical" evidence="8">
    <location>
        <begin position="204"/>
        <end position="231"/>
    </location>
</feature>
<evidence type="ECO:0000256" key="2">
    <source>
        <dbReference type="ARBA" id="ARBA00005346"/>
    </source>
</evidence>
<comment type="similarity">
    <text evidence="2">Belongs to the CPA3 antiporters (TC 2.A.63) subunit D family.</text>
</comment>
<dbReference type="PANTHER" id="PTHR42703:SF1">
    <property type="entry name" value="NA(+)_H(+) ANTIPORTER SUBUNIT D1"/>
    <property type="match status" value="1"/>
</dbReference>
<keyword evidence="4 7" id="KW-0812">Transmembrane</keyword>
<dbReference type="PRINTS" id="PR01437">
    <property type="entry name" value="NUOXDRDTASE4"/>
</dbReference>
<evidence type="ECO:0000259" key="9">
    <source>
        <dbReference type="Pfam" id="PF00361"/>
    </source>
</evidence>
<dbReference type="Proteomes" id="UP000644507">
    <property type="component" value="Unassembled WGS sequence"/>
</dbReference>
<dbReference type="Pfam" id="PF00361">
    <property type="entry name" value="Proton_antipo_M"/>
    <property type="match status" value="1"/>
</dbReference>
<keyword evidence="11" id="KW-1185">Reference proteome</keyword>
<feature type="transmembrane region" description="Helical" evidence="8">
    <location>
        <begin position="66"/>
        <end position="99"/>
    </location>
</feature>
<protein>
    <submittedName>
        <fullName evidence="10">Cation:proton antiporter</fullName>
    </submittedName>
</protein>
<dbReference type="GO" id="GO:0042773">
    <property type="term" value="P:ATP synthesis coupled electron transport"/>
    <property type="evidence" value="ECO:0007669"/>
    <property type="project" value="InterPro"/>
</dbReference>
<comment type="caution">
    <text evidence="10">The sequence shown here is derived from an EMBL/GenBank/DDBJ whole genome shotgun (WGS) entry which is preliminary data.</text>
</comment>
<sequence>MTPQLLILAALLTPFIGALVALCLPTRPKAAAWTAVVATALTLAASIALVPVVADGSVHAVHAGNWPAPFGIVLVADAFATIMLVVCQLVILASLIFCAHTLSSYYQRRHLYPLILTLSLGTNGALLTGDLFNLYVWFEVLLLSSFSIMAMIRGKDGRAAAWRYVVINLVSSLLFLTAAGLIYGKTGTLNFAELRLRFGEEESSFLIDSSAALLFGAFGIKAALIPLAFWLPRAYPQLPPAISALFAGLLTKIGLYAFYRVFGMVFSDGTSFPHQNLLFVVAILTMVGGVLGAVAQGDMRRILSFHIISQVGYMALALALFTPLALTAGIFYLAHHIIVKANLFLATSLVEKHAGSSDLGKVSGVARSSPLIALLFAVPALSLAGLPPLSGFFAKFALLQASLAGQEWVASAAIVAVGLLTVFSMLKIWRAVFWGESNESRPAPLLILALTSGVLALVAIAVGLCTGPILAFAEQAASSLLDPSAYLESVLQQSK</sequence>
<dbReference type="GO" id="GO:0005886">
    <property type="term" value="C:plasma membrane"/>
    <property type="evidence" value="ECO:0007669"/>
    <property type="project" value="UniProtKB-SubCell"/>
</dbReference>
<evidence type="ECO:0000256" key="1">
    <source>
        <dbReference type="ARBA" id="ARBA00004651"/>
    </source>
</evidence>
<name>A0A918WLD9_9BACT</name>
<feature type="transmembrane region" description="Helical" evidence="8">
    <location>
        <begin position="111"/>
        <end position="128"/>
    </location>
</feature>
<evidence type="ECO:0000313" key="10">
    <source>
        <dbReference type="EMBL" id="GHC62185.1"/>
    </source>
</evidence>
<gene>
    <name evidence="10" type="ORF">GCM10007100_31950</name>
</gene>
<dbReference type="AlphaFoldDB" id="A0A918WLD9"/>
<feature type="transmembrane region" description="Helical" evidence="8">
    <location>
        <begin position="164"/>
        <end position="184"/>
    </location>
</feature>
<comment type="subcellular location">
    <subcellularLocation>
        <location evidence="1">Cell membrane</location>
        <topology evidence="1">Multi-pass membrane protein</topology>
    </subcellularLocation>
    <subcellularLocation>
        <location evidence="7">Membrane</location>
        <topology evidence="7">Multi-pass membrane protein</topology>
    </subcellularLocation>
</comment>
<feature type="transmembrane region" description="Helical" evidence="8">
    <location>
        <begin position="445"/>
        <end position="473"/>
    </location>
</feature>
<dbReference type="PANTHER" id="PTHR42703">
    <property type="entry name" value="NADH DEHYDROGENASE"/>
    <property type="match status" value="1"/>
</dbReference>
<reference evidence="10" key="1">
    <citation type="journal article" date="2014" name="Int. J. Syst. Evol. Microbiol.">
        <title>Complete genome sequence of Corynebacterium casei LMG S-19264T (=DSM 44701T), isolated from a smear-ripened cheese.</title>
        <authorList>
            <consortium name="US DOE Joint Genome Institute (JGI-PGF)"/>
            <person name="Walter F."/>
            <person name="Albersmeier A."/>
            <person name="Kalinowski J."/>
            <person name="Ruckert C."/>
        </authorList>
    </citation>
    <scope>NUCLEOTIDE SEQUENCE</scope>
    <source>
        <strain evidence="10">KCTC 12988</strain>
    </source>
</reference>
<accession>A0A918WLD9</accession>
<proteinExistence type="inferred from homology"/>
<evidence type="ECO:0000256" key="5">
    <source>
        <dbReference type="ARBA" id="ARBA00022989"/>
    </source>
</evidence>
<evidence type="ECO:0000313" key="11">
    <source>
        <dbReference type="Proteomes" id="UP000644507"/>
    </source>
</evidence>
<dbReference type="EMBL" id="BMXI01000015">
    <property type="protein sequence ID" value="GHC62185.1"/>
    <property type="molecule type" value="Genomic_DNA"/>
</dbReference>
<dbReference type="InterPro" id="IPR001750">
    <property type="entry name" value="ND/Mrp_TM"/>
</dbReference>
<feature type="transmembrane region" description="Helical" evidence="8">
    <location>
        <begin position="277"/>
        <end position="295"/>
    </location>
</feature>
<evidence type="ECO:0000256" key="6">
    <source>
        <dbReference type="ARBA" id="ARBA00023136"/>
    </source>
</evidence>
<evidence type="ECO:0000256" key="8">
    <source>
        <dbReference type="SAM" id="Phobius"/>
    </source>
</evidence>
<dbReference type="GO" id="GO:0008137">
    <property type="term" value="F:NADH dehydrogenase (ubiquinone) activity"/>
    <property type="evidence" value="ECO:0007669"/>
    <property type="project" value="InterPro"/>
</dbReference>
<reference evidence="10" key="2">
    <citation type="submission" date="2020-09" db="EMBL/GenBank/DDBJ databases">
        <authorList>
            <person name="Sun Q."/>
            <person name="Kim S."/>
        </authorList>
    </citation>
    <scope>NUCLEOTIDE SEQUENCE</scope>
    <source>
        <strain evidence="10">KCTC 12988</strain>
    </source>
</reference>
<feature type="domain" description="NADH:quinone oxidoreductase/Mrp antiporter transmembrane" evidence="9">
    <location>
        <begin position="129"/>
        <end position="419"/>
    </location>
</feature>
<keyword evidence="5 8" id="KW-1133">Transmembrane helix</keyword>
<dbReference type="InterPro" id="IPR003918">
    <property type="entry name" value="NADH_UbQ_OxRdtase"/>
</dbReference>
<keyword evidence="3" id="KW-1003">Cell membrane</keyword>
<feature type="transmembrane region" description="Helical" evidence="8">
    <location>
        <begin position="371"/>
        <end position="389"/>
    </location>
</feature>
<dbReference type="InterPro" id="IPR050586">
    <property type="entry name" value="CPA3_Na-H_Antiporter_D"/>
</dbReference>
<feature type="transmembrane region" description="Helical" evidence="8">
    <location>
        <begin position="409"/>
        <end position="433"/>
    </location>
</feature>